<dbReference type="Proteomes" id="UP000001055">
    <property type="component" value="Unassembled WGS sequence"/>
</dbReference>
<dbReference type="HOGENOM" id="CLU_327626_0_0_1"/>
<evidence type="ECO:0000313" key="4">
    <source>
        <dbReference type="Proteomes" id="UP000001055"/>
    </source>
</evidence>
<dbReference type="InParanoid" id="Q0UZ87"/>
<dbReference type="EMBL" id="CH445328">
    <property type="protein sequence ID" value="EAT89658.1"/>
    <property type="molecule type" value="Genomic_DNA"/>
</dbReference>
<dbReference type="InterPro" id="IPR000719">
    <property type="entry name" value="Prot_kinase_dom"/>
</dbReference>
<sequence>MPHGTETQSNASPIGGYAPASSQDTESELALNESVQNGPQASAMPDTVFYGNNNFDEDFMAQLPTKQLPESSMGDLISDAGYSLKSTDKADERPGDPSLDLTGFGTQFEVEHGQPKNLIRDLEAWIREKRVASSEPRRLFLPIDQLERCMTAGNIKLQLRHAGVREDVETLSASLIMRGKSSRQRIFAILCMIELSAQIGAFIKAGIYDTDLPFIIKENKVYSEVTEGSERYLKARLALKPAIWRTIYCEAFETHQGEISPPIFKLTWAANEKVLHFSLKDELVLPFMEVKEASQEGTVNGSTEWEGGTSFVRKVKIHAAHYNAHPDMAAKNDTYFAVKELKVVHDSKKNRSYKQDREAVALKRFHDKSHPHLIRLLATYTYRNHFNLIFPWADGNLKEFWEKRFPDLGMAREDPNIVKWISAQILGLSKALKLIHYCEIDEANPQGLTADELKRLHGRHGDLKPENILWFKDHKSVSDQAVTGVLQIGDFGFADFHSKDSRSLVRRSAVNGVTETYSAPEFDVTRQVSPQFDIWSFGCILLQFVVWYMYGWRGIEGFSSERIKDSKILIFPSDNFYSLEVGGTNGYKGRAKHSVVEMFRRLKREASNDYILDLVECIETDLLRVDNTKRAKIETIVDTFTRLDKCCREAITYCTSRTKPASRTDSGLSEIVELPEFPGGATQDPLAGVPTNELFVAPRSKTSSKYTKWPEKKIANTTNGEVKTSQKNASTVPHVTSVDMVAQAPSIKSEGSVDSAQHANGTDSASAGGIVRGDSSWSTLEFPPPLNGQTQPAHSTSAPSESASSQDTNANLNPNYETRPAHLAPVNLNVPPKVVLIKTMPNQLENESQETGTPQMRKGFRARCRKLLSKVADSFLGK</sequence>
<evidence type="ECO:0000313" key="3">
    <source>
        <dbReference type="EMBL" id="EAT89658.1"/>
    </source>
</evidence>
<feature type="region of interest" description="Disordered" evidence="1">
    <location>
        <begin position="1"/>
        <end position="48"/>
    </location>
</feature>
<dbReference type="GO" id="GO:0005524">
    <property type="term" value="F:ATP binding"/>
    <property type="evidence" value="ECO:0007669"/>
    <property type="project" value="InterPro"/>
</dbReference>
<dbReference type="Pfam" id="PF00069">
    <property type="entry name" value="Pkinase"/>
    <property type="match status" value="1"/>
</dbReference>
<dbReference type="CDD" id="cd00180">
    <property type="entry name" value="PKc"/>
    <property type="match status" value="1"/>
</dbReference>
<evidence type="ECO:0000259" key="2">
    <source>
        <dbReference type="PROSITE" id="PS50011"/>
    </source>
</evidence>
<dbReference type="PANTHER" id="PTHR24359:SF37">
    <property type="entry name" value="PROTEIN KINASE DOMAIN-CONTAINING PROTEIN"/>
    <property type="match status" value="1"/>
</dbReference>
<dbReference type="KEGG" id="pno:SNOG_02927"/>
<dbReference type="AlphaFoldDB" id="Q0UZ87"/>
<feature type="compositionally biased region" description="Polar residues" evidence="1">
    <location>
        <begin position="806"/>
        <end position="816"/>
    </location>
</feature>
<dbReference type="PROSITE" id="PS50011">
    <property type="entry name" value="PROTEIN_KINASE_DOM"/>
    <property type="match status" value="1"/>
</dbReference>
<dbReference type="SUPFAM" id="SSF56112">
    <property type="entry name" value="Protein kinase-like (PK-like)"/>
    <property type="match status" value="1"/>
</dbReference>
<reference evidence="4" key="1">
    <citation type="journal article" date="2007" name="Plant Cell">
        <title>Dothideomycete-plant interactions illuminated by genome sequencing and EST analysis of the wheat pathogen Stagonospora nodorum.</title>
        <authorList>
            <person name="Hane J.K."/>
            <person name="Lowe R.G."/>
            <person name="Solomon P.S."/>
            <person name="Tan K.C."/>
            <person name="Schoch C.L."/>
            <person name="Spatafora J.W."/>
            <person name="Crous P.W."/>
            <person name="Kodira C."/>
            <person name="Birren B.W."/>
            <person name="Galagan J.E."/>
            <person name="Torriani S.F."/>
            <person name="McDonald B.A."/>
            <person name="Oliver R.P."/>
        </authorList>
    </citation>
    <scope>NUCLEOTIDE SEQUENCE [LARGE SCALE GENOMIC DNA]</scope>
    <source>
        <strain evidence="4">SN15 / ATCC MYA-4574 / FGSC 10173</strain>
    </source>
</reference>
<dbReference type="GeneID" id="5970377"/>
<feature type="compositionally biased region" description="Polar residues" evidence="1">
    <location>
        <begin position="715"/>
        <end position="734"/>
    </location>
</feature>
<protein>
    <recommendedName>
        <fullName evidence="2">Protein kinase domain-containing protein</fullName>
    </recommendedName>
</protein>
<feature type="compositionally biased region" description="Polar residues" evidence="1">
    <location>
        <begin position="1"/>
        <end position="12"/>
    </location>
</feature>
<accession>Q0UZ87</accession>
<organism evidence="3 4">
    <name type="scientific">Phaeosphaeria nodorum (strain SN15 / ATCC MYA-4574 / FGSC 10173)</name>
    <name type="common">Glume blotch fungus</name>
    <name type="synonym">Parastagonospora nodorum</name>
    <dbReference type="NCBI Taxonomy" id="321614"/>
    <lineage>
        <taxon>Eukaryota</taxon>
        <taxon>Fungi</taxon>
        <taxon>Dikarya</taxon>
        <taxon>Ascomycota</taxon>
        <taxon>Pezizomycotina</taxon>
        <taxon>Dothideomycetes</taxon>
        <taxon>Pleosporomycetidae</taxon>
        <taxon>Pleosporales</taxon>
        <taxon>Pleosporineae</taxon>
        <taxon>Phaeosphaeriaceae</taxon>
        <taxon>Parastagonospora</taxon>
    </lineage>
</organism>
<gene>
    <name evidence="3" type="ORF">SNOG_02927</name>
</gene>
<dbReference type="PANTHER" id="PTHR24359">
    <property type="entry name" value="SERINE/THREONINE-PROTEIN KINASE SBK1"/>
    <property type="match status" value="1"/>
</dbReference>
<feature type="compositionally biased region" description="Polar residues" evidence="1">
    <location>
        <begin position="752"/>
        <end position="765"/>
    </location>
</feature>
<dbReference type="RefSeq" id="XP_001793520.1">
    <property type="nucleotide sequence ID" value="XM_001793468.1"/>
</dbReference>
<dbReference type="OMA" id="HESRPAN"/>
<feature type="region of interest" description="Disordered" evidence="1">
    <location>
        <begin position="706"/>
        <end position="816"/>
    </location>
</feature>
<proteinExistence type="predicted"/>
<dbReference type="STRING" id="321614.Q0UZ87"/>
<dbReference type="VEuPathDB" id="FungiDB:JI435_029270"/>
<dbReference type="Gene3D" id="1.10.510.10">
    <property type="entry name" value="Transferase(Phosphotransferase) domain 1"/>
    <property type="match status" value="1"/>
</dbReference>
<feature type="compositionally biased region" description="Low complexity" evidence="1">
    <location>
        <begin position="793"/>
        <end position="805"/>
    </location>
</feature>
<dbReference type="GO" id="GO:0004674">
    <property type="term" value="F:protein serine/threonine kinase activity"/>
    <property type="evidence" value="ECO:0000318"/>
    <property type="project" value="GO_Central"/>
</dbReference>
<dbReference type="InterPro" id="IPR011009">
    <property type="entry name" value="Kinase-like_dom_sf"/>
</dbReference>
<evidence type="ECO:0000256" key="1">
    <source>
        <dbReference type="SAM" id="MobiDB-lite"/>
    </source>
</evidence>
<dbReference type="SMART" id="SM00220">
    <property type="entry name" value="S_TKc"/>
    <property type="match status" value="1"/>
</dbReference>
<name>Q0UZ87_PHANO</name>
<dbReference type="eggNOG" id="KOG0590">
    <property type="taxonomic scope" value="Eukaryota"/>
</dbReference>
<feature type="domain" description="Protein kinase" evidence="2">
    <location>
        <begin position="298"/>
        <end position="643"/>
    </location>
</feature>